<proteinExistence type="inferred from homology"/>
<name>A0ABV7ALI9_9RHOB</name>
<evidence type="ECO:0000256" key="5">
    <source>
        <dbReference type="SAM" id="MobiDB-lite"/>
    </source>
</evidence>
<dbReference type="InterPro" id="IPR058163">
    <property type="entry name" value="LysR-type_TF_proteobact-type"/>
</dbReference>
<dbReference type="Pfam" id="PF00126">
    <property type="entry name" value="HTH_1"/>
    <property type="match status" value="1"/>
</dbReference>
<comment type="similarity">
    <text evidence="1">Belongs to the LysR transcriptional regulatory family.</text>
</comment>
<dbReference type="PANTHER" id="PTHR30537:SF74">
    <property type="entry name" value="HTH-TYPE TRANSCRIPTIONAL REGULATOR TRPI"/>
    <property type="match status" value="1"/>
</dbReference>
<protein>
    <submittedName>
        <fullName evidence="7">LysR substrate-binding domain-containing protein</fullName>
    </submittedName>
</protein>
<dbReference type="EMBL" id="JBHRSK010000015">
    <property type="protein sequence ID" value="MFC2969715.1"/>
    <property type="molecule type" value="Genomic_DNA"/>
</dbReference>
<comment type="caution">
    <text evidence="7">The sequence shown here is derived from an EMBL/GenBank/DDBJ whole genome shotgun (WGS) entry which is preliminary data.</text>
</comment>
<dbReference type="SUPFAM" id="SSF46785">
    <property type="entry name" value="Winged helix' DNA-binding domain"/>
    <property type="match status" value="1"/>
</dbReference>
<dbReference type="RefSeq" id="WP_377834478.1">
    <property type="nucleotide sequence ID" value="NZ_JBHRSK010000015.1"/>
</dbReference>
<evidence type="ECO:0000256" key="1">
    <source>
        <dbReference type="ARBA" id="ARBA00009437"/>
    </source>
</evidence>
<dbReference type="InterPro" id="IPR000847">
    <property type="entry name" value="LysR_HTH_N"/>
</dbReference>
<dbReference type="InterPro" id="IPR005119">
    <property type="entry name" value="LysR_subst-bd"/>
</dbReference>
<dbReference type="PROSITE" id="PS50931">
    <property type="entry name" value="HTH_LYSR"/>
    <property type="match status" value="1"/>
</dbReference>
<evidence type="ECO:0000256" key="3">
    <source>
        <dbReference type="ARBA" id="ARBA00023125"/>
    </source>
</evidence>
<dbReference type="PANTHER" id="PTHR30537">
    <property type="entry name" value="HTH-TYPE TRANSCRIPTIONAL REGULATOR"/>
    <property type="match status" value="1"/>
</dbReference>
<dbReference type="Gene3D" id="3.40.190.10">
    <property type="entry name" value="Periplasmic binding protein-like II"/>
    <property type="match status" value="2"/>
</dbReference>
<gene>
    <name evidence="7" type="ORF">ACFOES_16570</name>
</gene>
<dbReference type="Proteomes" id="UP001595443">
    <property type="component" value="Unassembled WGS sequence"/>
</dbReference>
<feature type="compositionally biased region" description="Basic residues" evidence="5">
    <location>
        <begin position="307"/>
        <end position="319"/>
    </location>
</feature>
<keyword evidence="2" id="KW-0805">Transcription regulation</keyword>
<keyword evidence="4" id="KW-0804">Transcription</keyword>
<feature type="region of interest" description="Disordered" evidence="5">
    <location>
        <begin position="298"/>
        <end position="319"/>
    </location>
</feature>
<dbReference type="PRINTS" id="PR00039">
    <property type="entry name" value="HTHLYSR"/>
</dbReference>
<organism evidence="7 8">
    <name type="scientific">Acidimangrovimonas pyrenivorans</name>
    <dbReference type="NCBI Taxonomy" id="2030798"/>
    <lineage>
        <taxon>Bacteria</taxon>
        <taxon>Pseudomonadati</taxon>
        <taxon>Pseudomonadota</taxon>
        <taxon>Alphaproteobacteria</taxon>
        <taxon>Rhodobacterales</taxon>
        <taxon>Paracoccaceae</taxon>
        <taxon>Acidimangrovimonas</taxon>
    </lineage>
</organism>
<dbReference type="SUPFAM" id="SSF53850">
    <property type="entry name" value="Periplasmic binding protein-like II"/>
    <property type="match status" value="1"/>
</dbReference>
<keyword evidence="3" id="KW-0238">DNA-binding</keyword>
<dbReference type="Gene3D" id="1.10.10.10">
    <property type="entry name" value="Winged helix-like DNA-binding domain superfamily/Winged helix DNA-binding domain"/>
    <property type="match status" value="1"/>
</dbReference>
<keyword evidence="8" id="KW-1185">Reference proteome</keyword>
<reference evidence="8" key="1">
    <citation type="journal article" date="2019" name="Int. J. Syst. Evol. Microbiol.">
        <title>The Global Catalogue of Microorganisms (GCM) 10K type strain sequencing project: providing services to taxonomists for standard genome sequencing and annotation.</title>
        <authorList>
            <consortium name="The Broad Institute Genomics Platform"/>
            <consortium name="The Broad Institute Genome Sequencing Center for Infectious Disease"/>
            <person name="Wu L."/>
            <person name="Ma J."/>
        </authorList>
    </citation>
    <scope>NUCLEOTIDE SEQUENCE [LARGE SCALE GENOMIC DNA]</scope>
    <source>
        <strain evidence="8">KCTC 62192</strain>
    </source>
</reference>
<dbReference type="CDD" id="cd08432">
    <property type="entry name" value="PBP2_GcdR_TrpI_HvrB_AmpR_like"/>
    <property type="match status" value="1"/>
</dbReference>
<evidence type="ECO:0000259" key="6">
    <source>
        <dbReference type="PROSITE" id="PS50931"/>
    </source>
</evidence>
<feature type="domain" description="HTH lysR-type" evidence="6">
    <location>
        <begin position="6"/>
        <end position="63"/>
    </location>
</feature>
<dbReference type="InterPro" id="IPR036388">
    <property type="entry name" value="WH-like_DNA-bd_sf"/>
</dbReference>
<evidence type="ECO:0000256" key="4">
    <source>
        <dbReference type="ARBA" id="ARBA00023163"/>
    </source>
</evidence>
<evidence type="ECO:0000256" key="2">
    <source>
        <dbReference type="ARBA" id="ARBA00023015"/>
    </source>
</evidence>
<sequence>MPPRLPPLNPLRAVEATARTGSIAGAARELNVTQGAISHQIRSLEATLDLALFEKRGRRLHPTAQAAPFLASVTEAFDTIAGATAQLGRPETRGALRIACVPALLSFWLLPRIAGFADAFPDVELTLFGSNDPAEIHGPDADLCILYGDGTWPDAWVTLWSKLDLFPVVSPLLLNASPLRSVRDLEGHTLVHADSGREWQSWLVAAGAELPFRARQHSLTDASLALQAASHGFGVALGDTLTVADFLTRGTLIIPFDKAIPARDSFFFACRPEVQKTPLVRAFIDWMTAELEAANARAEPQRAGRASIRRRAAGRRNGD</sequence>
<evidence type="ECO:0000313" key="8">
    <source>
        <dbReference type="Proteomes" id="UP001595443"/>
    </source>
</evidence>
<dbReference type="Pfam" id="PF03466">
    <property type="entry name" value="LysR_substrate"/>
    <property type="match status" value="1"/>
</dbReference>
<dbReference type="InterPro" id="IPR036390">
    <property type="entry name" value="WH_DNA-bd_sf"/>
</dbReference>
<accession>A0ABV7ALI9</accession>
<evidence type="ECO:0000313" key="7">
    <source>
        <dbReference type="EMBL" id="MFC2969715.1"/>
    </source>
</evidence>